<keyword evidence="2" id="KW-0808">Transferase</keyword>
<evidence type="ECO:0000313" key="5">
    <source>
        <dbReference type="EMBL" id="KAI9635816.1"/>
    </source>
</evidence>
<keyword evidence="3" id="KW-0812">Transmembrane</keyword>
<dbReference type="EMBL" id="JAKWFO010000005">
    <property type="protein sequence ID" value="KAI9635816.1"/>
    <property type="molecule type" value="Genomic_DNA"/>
</dbReference>
<protein>
    <submittedName>
        <fullName evidence="5">Capsular associated protein</fullName>
    </submittedName>
</protein>
<keyword evidence="3" id="KW-1133">Transmembrane helix</keyword>
<reference evidence="5" key="1">
    <citation type="journal article" date="2022" name="G3 (Bethesda)">
        <title>High quality genome of the basidiomycete yeast Dioszegia hungarica PDD-24b-2 isolated from cloud water.</title>
        <authorList>
            <person name="Jarrige D."/>
            <person name="Haridas S."/>
            <person name="Bleykasten-Grosshans C."/>
            <person name="Joly M."/>
            <person name="Nadalig T."/>
            <person name="Sancelme M."/>
            <person name="Vuilleumier S."/>
            <person name="Grigoriev I.V."/>
            <person name="Amato P."/>
            <person name="Bringel F."/>
        </authorList>
    </citation>
    <scope>NUCLEOTIDE SEQUENCE</scope>
    <source>
        <strain evidence="5">PDD-24b-2</strain>
    </source>
</reference>
<dbReference type="Proteomes" id="UP001164286">
    <property type="component" value="Unassembled WGS sequence"/>
</dbReference>
<evidence type="ECO:0000256" key="2">
    <source>
        <dbReference type="ARBA" id="ARBA00022679"/>
    </source>
</evidence>
<dbReference type="PANTHER" id="PTHR12203">
    <property type="entry name" value="KDEL LYS-ASP-GLU-LEU CONTAINING - RELATED"/>
    <property type="match status" value="1"/>
</dbReference>
<feature type="transmembrane region" description="Helical" evidence="3">
    <location>
        <begin position="12"/>
        <end position="31"/>
    </location>
</feature>
<dbReference type="RefSeq" id="XP_052945593.1">
    <property type="nucleotide sequence ID" value="XM_053092966.1"/>
</dbReference>
<accession>A0AA38HAV5</accession>
<evidence type="ECO:0000256" key="1">
    <source>
        <dbReference type="ARBA" id="ARBA00010118"/>
    </source>
</evidence>
<evidence type="ECO:0000256" key="3">
    <source>
        <dbReference type="SAM" id="Phobius"/>
    </source>
</evidence>
<feature type="domain" description="Glycosyl transferase CAP10" evidence="4">
    <location>
        <begin position="299"/>
        <end position="604"/>
    </location>
</feature>
<dbReference type="Pfam" id="PF05686">
    <property type="entry name" value="Glyco_transf_90"/>
    <property type="match status" value="1"/>
</dbReference>
<dbReference type="GO" id="GO:0016740">
    <property type="term" value="F:transferase activity"/>
    <property type="evidence" value="ECO:0007669"/>
    <property type="project" value="UniProtKB-KW"/>
</dbReference>
<dbReference type="GeneID" id="77732171"/>
<name>A0AA38HAV5_9TREE</name>
<dbReference type="SMART" id="SM00672">
    <property type="entry name" value="CAP10"/>
    <property type="match status" value="1"/>
</dbReference>
<keyword evidence="3" id="KW-0472">Membrane</keyword>
<evidence type="ECO:0000313" key="6">
    <source>
        <dbReference type="Proteomes" id="UP001164286"/>
    </source>
</evidence>
<sequence length="638" mass="72668">MTILSGLSPRMRLLAISLMAITGCLFLNALVPSSYRLGPSQGWTSPSVLRSRFLRARAQAPRPPIHHPIPKLMADARRAFDEKIKRQSKTLQEAVDEYERRYGRRPPKGFDEWYEFAKENGATIIDEYDQLAKDMEPFWGMSGAELRRRCVQVGYLPSVDLVRIEEGKTRTIDVSQGFDDAEVGARAKGFRVMLERFQDRLPNMDFPINEKAEGRILVPWEEKQFPNITADSELGIEHVLGGEFVPDWRGDGSVWEAYRRTCEPAAQARRLFGSLRAQLKEGQAPVSRLAKAGIATSSVSEDFTFSETVDDNYDFCDHPWAHYNQGHFFSDWRSIHALYPLFSPAKGKGYSDLLIPSHYYYSSTKRYTYGWDPVNMVIQDTDDMEVPWEEKIDDVFWRGATTGGGSTPPGFLAQYQRHRFIRMASDASPLEKTVVFADPPGTNNFIAAPVPIAELNNDIMDVAFTKAVGCVQYPGGCDGMRKDHRFADAVPLGENWRHKYLIDVDGMGYSARLFALLKSESAVLKSTVYTEFMSEWLQPWLHYIPVSQLYSELYNIHAFFSGPSQSMVDAANSTRALYQSAGMSTRKFDGDAELRKIAQSGRDWIFNHGRIEDMEIYVYRLCLEWARLTNDDREAMTY</sequence>
<comment type="similarity">
    <text evidence="1">Belongs to the glycosyltransferase 90 family.</text>
</comment>
<proteinExistence type="inferred from homology"/>
<dbReference type="PANTHER" id="PTHR12203:SF35">
    <property type="entry name" value="PROTEIN O-GLUCOSYLTRANSFERASE 1"/>
    <property type="match status" value="1"/>
</dbReference>
<evidence type="ECO:0000259" key="4">
    <source>
        <dbReference type="SMART" id="SM00672"/>
    </source>
</evidence>
<dbReference type="InterPro" id="IPR051091">
    <property type="entry name" value="O-Glucosyltr/Glycosyltrsf_90"/>
</dbReference>
<dbReference type="InterPro" id="IPR006598">
    <property type="entry name" value="CAP10"/>
</dbReference>
<gene>
    <name evidence="5" type="ORF">MKK02DRAFT_44512</name>
</gene>
<keyword evidence="6" id="KW-1185">Reference proteome</keyword>
<dbReference type="AlphaFoldDB" id="A0AA38HAV5"/>
<organism evidence="5 6">
    <name type="scientific">Dioszegia hungarica</name>
    <dbReference type="NCBI Taxonomy" id="4972"/>
    <lineage>
        <taxon>Eukaryota</taxon>
        <taxon>Fungi</taxon>
        <taxon>Dikarya</taxon>
        <taxon>Basidiomycota</taxon>
        <taxon>Agaricomycotina</taxon>
        <taxon>Tremellomycetes</taxon>
        <taxon>Tremellales</taxon>
        <taxon>Bulleribasidiaceae</taxon>
        <taxon>Dioszegia</taxon>
    </lineage>
</organism>
<comment type="caution">
    <text evidence="5">The sequence shown here is derived from an EMBL/GenBank/DDBJ whole genome shotgun (WGS) entry which is preliminary data.</text>
</comment>